<keyword evidence="2" id="KW-1185">Reference proteome</keyword>
<dbReference type="EMBL" id="SGPM01000425">
    <property type="protein sequence ID" value="THH22123.1"/>
    <property type="molecule type" value="Genomic_DNA"/>
</dbReference>
<protein>
    <submittedName>
        <fullName evidence="1">Uncharacterized protein</fullName>
    </submittedName>
</protein>
<dbReference type="SUPFAM" id="SSF75011">
    <property type="entry name" value="3-carboxy-cis,cis-mucoante lactonizing enzyme"/>
    <property type="match status" value="1"/>
</dbReference>
<proteinExistence type="predicted"/>
<gene>
    <name evidence="1" type="ORF">EUX98_g8249</name>
</gene>
<comment type="caution">
    <text evidence="1">The sequence shown here is derived from an EMBL/GenBank/DDBJ whole genome shotgun (WGS) entry which is preliminary data.</text>
</comment>
<dbReference type="OrthoDB" id="2343366at2759"/>
<sequence>MRDKPIESGSNSSDNIDDIDDMYLDYPEGDGRTLRTASSTVSFRSAASILDQAEDVEMEDAANHATPLTSNTRAAEQTTDPVAQHVGRMHYKDPDLITEIRGMYRILDLVSEQGSGGLVDKIVISQDALGTFMNDLRRGTYTSMTRVDFAGLDEVTVKPRGIYGSRFEIVRFMQDLGTIDNEVATLLRNCRDDASTNSGRTLRSGLYMLRATSQSLVYAIFWPEESTWNDDATSAAQKNRVTFMRYLTKISDQILALISEAHGAALQWNDEDAGIQMDTEEEDIGRLFTFEVEKTNEQEEQAAVRPGFTVDFAHLAPHAADQDADHVDPNILIPRLVPGETTCGILYTTVVRPRKDIKLMTERCTRIQLDTYLTRGSFRIDPEISDAALDLFVEAGLGQTQIGEETLRFRNLRKAASDTYTTELQQRLDDLKQKIVDHNALLVSALQGVIADAAANKFSIIDREQLLEKVPTKEESQAEREKRNPFPNGIKNEKLILWFELQPLPKEAESRPETSQTDAEFLQRLPIIAGNFPVLVKNVEECAAIARLSFANLVKRKCHEHAKWIQDQQKNVCEQQIKHYLDSQLRSKLQSTRQDYLAAVADKFVRNPNHVVVVKDFQVEKRFRDVMYHIAGHHEVQSGAALEYAVHELQLTQSDRHQLQLDQAFVPTPQIARHTSVRFKLSMNHHLKHIQLLRDGRCLAVTETDSGHVKVFVDRCQEIDRAIEFDRSRKQLHREKIGQDFLLAFDESKRMLAVCGTEKKSLNVFIFDEKYTSAQALGSPVDFRSWYDDHTRLAHMAILCGQSEELVLVDEHAIARMYSLTTQQFRPASLQLLCQPIAIHSSPDGSCLVTTECDSGGQYLRVYHWTSFGSTDGICLDLGEMPAHSSILTSMDNPSQMHYVGMDVDAQRCNSLALDVTRRVTEFMFKEKGGRAERTVDNRATAHNCLIECFADVWTRFPVVPAVQRETLKATNERKAPSIIFVSDIDPSRFQSHFREIIAQFERNTQKPTGGKLKRIIIDAIPYSELVARDTMDISSFKAGEWLVDILCLIPIHVAVTRDNRFIPLKDGVWSAELERTLLGATVGQIVDNLTFGWYESIFGSYMATKVLHVARTSCIIDGIERSAQEDTLLVLFNTALSNLVLFRNNFALSRDIAGLFQSFQSSSTILDPASNPTLFRSMLVIIIKDVVESDKNEIRKEFQLKFRKIVELEQGSNFISRLHGGKLTIIPWPVIQSSQFYTLFPSVKKILDAQDITHPKAGVFLQTMKTLMAKLKANDWGALDQNLAAHRAQQLSALLPSALATGAAELEPEIEPLKDFDSGTPIQLPDTRSLFYLFEGDDLEKISSHHRELHLQALLETAIDADQFDTNQGAWVKSLQDRLERLAVLRINIVREWLDVNTARFNPDLSQLQEVRRAFDNVNWPAYLRTITTDLMIAIHRTNALIYVITMKPTRMVSPVVYLLVILSLIYAKSQLTCVGNFAIIMGNPDVSCNVRKQDHACGAQCEMDGICLIETAPQSIEATFTGAHETFQYTKYSQANKRLPCVIRVPPGELSHTGKHVHSTEKKIFHFCETRCEQCGYFCTLPLGHPQQEHETSHGSMSRTRWAVEGPEGTIVEVNGRKFASRDDGAPMLVKNIWQMLRVYHTRPTALTTYCTNP</sequence>
<evidence type="ECO:0000313" key="2">
    <source>
        <dbReference type="Proteomes" id="UP000308730"/>
    </source>
</evidence>
<reference evidence="1 2" key="1">
    <citation type="submission" date="2019-02" db="EMBL/GenBank/DDBJ databases">
        <title>Genome sequencing of the rare red list fungi Antrodiella citrinella (Flaviporus citrinellus).</title>
        <authorList>
            <person name="Buettner E."/>
            <person name="Kellner H."/>
        </authorList>
    </citation>
    <scope>NUCLEOTIDE SEQUENCE [LARGE SCALE GENOMIC DNA]</scope>
    <source>
        <strain evidence="1 2">DSM 108506</strain>
    </source>
</reference>
<evidence type="ECO:0000313" key="1">
    <source>
        <dbReference type="EMBL" id="THH22123.1"/>
    </source>
</evidence>
<name>A0A4V3XGN7_9APHY</name>
<organism evidence="1 2">
    <name type="scientific">Antrodiella citrinella</name>
    <dbReference type="NCBI Taxonomy" id="2447956"/>
    <lineage>
        <taxon>Eukaryota</taxon>
        <taxon>Fungi</taxon>
        <taxon>Dikarya</taxon>
        <taxon>Basidiomycota</taxon>
        <taxon>Agaricomycotina</taxon>
        <taxon>Agaricomycetes</taxon>
        <taxon>Polyporales</taxon>
        <taxon>Steccherinaceae</taxon>
        <taxon>Antrodiella</taxon>
    </lineage>
</organism>
<dbReference type="Proteomes" id="UP000308730">
    <property type="component" value="Unassembled WGS sequence"/>
</dbReference>
<accession>A0A4V3XGN7</accession>